<keyword evidence="2" id="KW-1185">Reference proteome</keyword>
<proteinExistence type="predicted"/>
<name>A0A5C6S9K7_9RHOB</name>
<dbReference type="AlphaFoldDB" id="A0A5C6S9K7"/>
<protein>
    <submittedName>
        <fullName evidence="1">Uncharacterized protein</fullName>
    </submittedName>
</protein>
<dbReference type="EMBL" id="VOPL01000001">
    <property type="protein sequence ID" value="TXB71064.1"/>
    <property type="molecule type" value="Genomic_DNA"/>
</dbReference>
<dbReference type="OrthoDB" id="7775285at2"/>
<gene>
    <name evidence="1" type="ORF">FQV27_04245</name>
</gene>
<evidence type="ECO:0000313" key="1">
    <source>
        <dbReference type="EMBL" id="TXB71064.1"/>
    </source>
</evidence>
<dbReference type="RefSeq" id="WP_147096546.1">
    <property type="nucleotide sequence ID" value="NZ_JBHUFH010000002.1"/>
</dbReference>
<organism evidence="1 2">
    <name type="scientific">Paracoccus aurantiacus</name>
    <dbReference type="NCBI Taxonomy" id="2599412"/>
    <lineage>
        <taxon>Bacteria</taxon>
        <taxon>Pseudomonadati</taxon>
        <taxon>Pseudomonadota</taxon>
        <taxon>Alphaproteobacteria</taxon>
        <taxon>Rhodobacterales</taxon>
        <taxon>Paracoccaceae</taxon>
        <taxon>Paracoccus</taxon>
    </lineage>
</organism>
<evidence type="ECO:0000313" key="2">
    <source>
        <dbReference type="Proteomes" id="UP000321562"/>
    </source>
</evidence>
<sequence>MTMLNRLSSFADATIRAVAREPRRYAVHLVDRESGRMHCVAGIPLTVFTSDPADVRTELMRNRDPLKWDVLIEQRIPKEI</sequence>
<reference evidence="1 2" key="1">
    <citation type="submission" date="2019-08" db="EMBL/GenBank/DDBJ databases">
        <authorList>
            <person name="Ye J."/>
        </authorList>
    </citation>
    <scope>NUCLEOTIDE SEQUENCE [LARGE SCALE GENOMIC DNA]</scope>
    <source>
        <strain evidence="1 2">TK008</strain>
    </source>
</reference>
<comment type="caution">
    <text evidence="1">The sequence shown here is derived from an EMBL/GenBank/DDBJ whole genome shotgun (WGS) entry which is preliminary data.</text>
</comment>
<dbReference type="Proteomes" id="UP000321562">
    <property type="component" value="Unassembled WGS sequence"/>
</dbReference>
<accession>A0A5C6S9K7</accession>